<dbReference type="ChiTaRS" id="IGF2BP1">
    <property type="organism name" value="human"/>
</dbReference>
<gene>
    <name evidence="1" type="primary">IGF2BP1</name>
</gene>
<reference evidence="1" key="1">
    <citation type="journal article" date="2013" name="PLoS ONE">
        <title>Direct detection of alternative open reading frames translation products in human significantly expands the proteome.</title>
        <authorList>
            <person name="Vanderperre B."/>
            <person name="Lucier J.-F."/>
            <person name="Motard J."/>
            <person name="Tremblay G."/>
            <person name="Vanderperre S."/>
            <person name="Wisztorski M."/>
            <person name="Salzet M."/>
            <person name="Boisvert F.-M."/>
            <person name="Roucou X."/>
        </authorList>
    </citation>
    <scope>NUCLEOTIDE SEQUENCE</scope>
</reference>
<protein>
    <submittedName>
        <fullName evidence="1">Alternative protein IGF2BP1</fullName>
    </submittedName>
</protein>
<dbReference type="AlphaFoldDB" id="L8ECD2"/>
<dbReference type="EMBL" id="HF583865">
    <property type="protein sequence ID" value="CCQ43362.1"/>
    <property type="molecule type" value="Genomic_DNA"/>
</dbReference>
<name>L8ECD2_HUMAN</name>
<accession>L8ECD2</accession>
<evidence type="ECO:0000313" key="1">
    <source>
        <dbReference type="EMBL" id="CCQ43362.1"/>
    </source>
</evidence>
<organism evidence="1">
    <name type="scientific">Homo sapiens</name>
    <name type="common">Human</name>
    <dbReference type="NCBI Taxonomy" id="9606"/>
    <lineage>
        <taxon>Eukaryota</taxon>
        <taxon>Metazoa</taxon>
        <taxon>Chordata</taxon>
        <taxon>Craniata</taxon>
        <taxon>Vertebrata</taxon>
        <taxon>Euteleostomi</taxon>
        <taxon>Mammalia</taxon>
        <taxon>Eutheria</taxon>
        <taxon>Euarchontoglires</taxon>
        <taxon>Primates</taxon>
        <taxon>Haplorrhini</taxon>
        <taxon>Catarrhini</taxon>
        <taxon>Hominidae</taxon>
        <taxon>Homo</taxon>
    </lineage>
</organism>
<sequence length="43" mass="4950">MNFSRLCVTIMNKRPLSPFGVSLFSRILILVPKTRVNQKSFLP</sequence>
<proteinExistence type="predicted"/>
<dbReference type="OrthoDB" id="752362at2759"/>